<dbReference type="Proteomes" id="UP001056500">
    <property type="component" value="Chromosome"/>
</dbReference>
<comment type="similarity">
    <text evidence="3">Belongs to the glucosamine/galactosamine-6-phosphate isomerase family. NagB subfamily.</text>
</comment>
<dbReference type="InterPro" id="IPR018321">
    <property type="entry name" value="Glucosamine6P_isomerase_CS"/>
</dbReference>
<feature type="active site" description="For ring-opening step" evidence="3">
    <location>
        <position position="143"/>
    </location>
</feature>
<evidence type="ECO:0000259" key="4">
    <source>
        <dbReference type="Pfam" id="PF01182"/>
    </source>
</evidence>
<sequence>MKWLIVEDYEKLSREAARLVAVQVAAKPASVLGLATGSTPLGMYKELTRLNREEGLDFSQITTFNLDEYVGLAADHSQSYRTYMRDHFFQHVNLSAEKTHIPSGDASDLDEECSRYEEAIAAAGGIDIQILGIGGNGHIGFNEPGSPVDSRTRVVQLAARTIEDNARFFASVEEVPTKAVSMGIQTILNARRIVLLASGASKAEAIQLMLEGEKTPEVPASLLQQHPDVTVIMDRQAASRLSSRFYDQEHVL</sequence>
<dbReference type="InterPro" id="IPR006148">
    <property type="entry name" value="Glc/Gal-6P_isomerase"/>
</dbReference>
<dbReference type="EC" id="3.5.99.6" evidence="3"/>
<dbReference type="SUPFAM" id="SSF100950">
    <property type="entry name" value="NagB/RpiA/CoA transferase-like"/>
    <property type="match status" value="1"/>
</dbReference>
<dbReference type="Pfam" id="PF01182">
    <property type="entry name" value="Glucosamine_iso"/>
    <property type="match status" value="1"/>
</dbReference>
<dbReference type="CDD" id="cd01399">
    <property type="entry name" value="GlcN6P_deaminase"/>
    <property type="match status" value="1"/>
</dbReference>
<dbReference type="NCBIfam" id="TIGR00502">
    <property type="entry name" value="nagB"/>
    <property type="match status" value="1"/>
</dbReference>
<dbReference type="PANTHER" id="PTHR11280">
    <property type="entry name" value="GLUCOSAMINE-6-PHOSPHATE ISOMERASE"/>
    <property type="match status" value="1"/>
</dbReference>
<dbReference type="EMBL" id="CP098755">
    <property type="protein sequence ID" value="USG66952.1"/>
    <property type="molecule type" value="Genomic_DNA"/>
</dbReference>
<evidence type="ECO:0000256" key="3">
    <source>
        <dbReference type="HAMAP-Rule" id="MF_01241"/>
    </source>
</evidence>
<proteinExistence type="inferred from homology"/>
<organism evidence="5 6">
    <name type="scientific">Brevibacillus ruminantium</name>
    <dbReference type="NCBI Taxonomy" id="2950604"/>
    <lineage>
        <taxon>Bacteria</taxon>
        <taxon>Bacillati</taxon>
        <taxon>Bacillota</taxon>
        <taxon>Bacilli</taxon>
        <taxon>Bacillales</taxon>
        <taxon>Paenibacillaceae</taxon>
        <taxon>Brevibacillus</taxon>
    </lineage>
</organism>
<evidence type="ECO:0000256" key="2">
    <source>
        <dbReference type="ARBA" id="ARBA00023277"/>
    </source>
</evidence>
<protein>
    <recommendedName>
        <fullName evidence="3">Glucosamine-6-phosphate deaminase</fullName>
        <ecNumber evidence="3">3.5.99.6</ecNumber>
    </recommendedName>
    <alternativeName>
        <fullName evidence="3">GlcN6P deaminase</fullName>
        <shortName evidence="3">GNPDA</shortName>
    </alternativeName>
    <alternativeName>
        <fullName evidence="3">Glucosamine-6-phosphate isomerase</fullName>
    </alternativeName>
</protein>
<keyword evidence="6" id="KW-1185">Reference proteome</keyword>
<feature type="active site" description="For ring-opening step" evidence="3">
    <location>
        <position position="136"/>
    </location>
</feature>
<evidence type="ECO:0000256" key="1">
    <source>
        <dbReference type="ARBA" id="ARBA00022801"/>
    </source>
</evidence>
<dbReference type="InterPro" id="IPR037171">
    <property type="entry name" value="NagB/RpiA_transferase-like"/>
</dbReference>
<keyword evidence="2 3" id="KW-0119">Carbohydrate metabolism</keyword>
<comment type="catalytic activity">
    <reaction evidence="3">
        <text>alpha-D-glucosamine 6-phosphate + H2O = beta-D-fructose 6-phosphate + NH4(+)</text>
        <dbReference type="Rhea" id="RHEA:12172"/>
        <dbReference type="ChEBI" id="CHEBI:15377"/>
        <dbReference type="ChEBI" id="CHEBI:28938"/>
        <dbReference type="ChEBI" id="CHEBI:57634"/>
        <dbReference type="ChEBI" id="CHEBI:75989"/>
        <dbReference type="EC" id="3.5.99.6"/>
    </reaction>
</comment>
<dbReference type="NCBIfam" id="NF001684">
    <property type="entry name" value="PRK00443.1-4"/>
    <property type="match status" value="1"/>
</dbReference>
<dbReference type="InterPro" id="IPR004547">
    <property type="entry name" value="Glucosamine6P_isomerase"/>
</dbReference>
<gene>
    <name evidence="3 5" type="primary">nagB</name>
    <name evidence="5" type="ORF">NDK47_06545</name>
</gene>
<comment type="function">
    <text evidence="3">Catalyzes the reversible isomerization-deamination of glucosamine 6-phosphate (GlcN6P) to form fructose 6-phosphate (Fru6P) and ammonium ion.</text>
</comment>
<comment type="pathway">
    <text evidence="3">Amino-sugar metabolism; N-acetylneuraminate degradation; D-fructose 6-phosphate from N-acetylneuraminate: step 5/5.</text>
</comment>
<dbReference type="Gene3D" id="3.40.50.1360">
    <property type="match status" value="1"/>
</dbReference>
<feature type="active site" description="Proton acceptor; for enolization step" evidence="3">
    <location>
        <position position="67"/>
    </location>
</feature>
<dbReference type="HAMAP" id="MF_01241">
    <property type="entry name" value="GlcN6P_deamin"/>
    <property type="match status" value="1"/>
</dbReference>
<feature type="domain" description="Glucosamine/galactosamine-6-phosphate isomerase" evidence="4">
    <location>
        <begin position="12"/>
        <end position="226"/>
    </location>
</feature>
<dbReference type="GO" id="GO:0004342">
    <property type="term" value="F:glucosamine-6-phosphate deaminase activity"/>
    <property type="evidence" value="ECO:0007669"/>
    <property type="project" value="UniProtKB-EC"/>
</dbReference>
<dbReference type="PANTHER" id="PTHR11280:SF5">
    <property type="entry name" value="GLUCOSAMINE-6-PHOSPHATE ISOMERASE"/>
    <property type="match status" value="1"/>
</dbReference>
<accession>A0ABY4WIM2</accession>
<evidence type="ECO:0000313" key="6">
    <source>
        <dbReference type="Proteomes" id="UP001056500"/>
    </source>
</evidence>
<keyword evidence="1 3" id="KW-0378">Hydrolase</keyword>
<reference evidence="5" key="1">
    <citation type="submission" date="2022-06" db="EMBL/GenBank/DDBJ databases">
        <title>Genome sequencing of Brevibacillus sp. BB3-R1.</title>
        <authorList>
            <person name="Heo J."/>
            <person name="Lee D."/>
            <person name="Won M."/>
            <person name="Han B.-H."/>
            <person name="Hong S.-B."/>
            <person name="Kwon S.-W."/>
        </authorList>
    </citation>
    <scope>NUCLEOTIDE SEQUENCE</scope>
    <source>
        <strain evidence="5">BB3-R1</strain>
    </source>
</reference>
<comment type="caution">
    <text evidence="3">Lacks conserved residue(s) required for the propagation of feature annotation.</text>
</comment>
<evidence type="ECO:0000313" key="5">
    <source>
        <dbReference type="EMBL" id="USG66952.1"/>
    </source>
</evidence>
<dbReference type="RefSeq" id="WP_251874056.1">
    <property type="nucleotide sequence ID" value="NZ_CP098755.1"/>
</dbReference>
<name>A0ABY4WIM2_9BACL</name>
<feature type="active site" description="Proton acceptor; for ring-opening step" evidence="3">
    <location>
        <position position="138"/>
    </location>
</feature>
<dbReference type="PROSITE" id="PS01161">
    <property type="entry name" value="GLC_GALNAC_ISOMERASE"/>
    <property type="match status" value="1"/>
</dbReference>